<feature type="region of interest" description="Disordered" evidence="12">
    <location>
        <begin position="1"/>
        <end position="41"/>
    </location>
</feature>
<dbReference type="FunCoup" id="A0A7R8YY32">
    <property type="interactions" value="2677"/>
</dbReference>
<dbReference type="InterPro" id="IPR003613">
    <property type="entry name" value="Ubox_domain"/>
</dbReference>
<evidence type="ECO:0000256" key="6">
    <source>
        <dbReference type="ARBA" id="ARBA00022490"/>
    </source>
</evidence>
<comment type="subcellular location">
    <subcellularLocation>
        <location evidence="2">Cytoplasm</location>
    </subcellularLocation>
</comment>
<dbReference type="OrthoDB" id="20295at2759"/>
<comment type="function">
    <text evidence="10">Ubiquitin-protein ligase that probably functions as an E3 ligase in conjunction with specific E1 and E2 ligases. May also function as an E4 ligase mediating the assembly of polyubiquitin chains on substrates ubiquitinated by another E3 ubiquitin ligase. Mediates 'Lys-48'-linked polyubiquitination of substrates.</text>
</comment>
<keyword evidence="9" id="KW-0007">Acetylation</keyword>
<keyword evidence="7" id="KW-0808">Transferase</keyword>
<evidence type="ECO:0000256" key="2">
    <source>
        <dbReference type="ARBA" id="ARBA00004496"/>
    </source>
</evidence>
<protein>
    <recommendedName>
        <fullName evidence="11">Ubiquitin conjugation factor E4 A</fullName>
        <ecNumber evidence="5">2.3.2.27</ecNumber>
    </recommendedName>
</protein>
<feature type="domain" description="U-box" evidence="13">
    <location>
        <begin position="945"/>
        <end position="1000"/>
    </location>
</feature>
<evidence type="ECO:0000256" key="12">
    <source>
        <dbReference type="SAM" id="MobiDB-lite"/>
    </source>
</evidence>
<evidence type="ECO:0000256" key="4">
    <source>
        <dbReference type="ARBA" id="ARBA00007434"/>
    </source>
</evidence>
<keyword evidence="8" id="KW-0833">Ubl conjugation pathway</keyword>
<dbReference type="GO" id="GO:0006511">
    <property type="term" value="P:ubiquitin-dependent protein catabolic process"/>
    <property type="evidence" value="ECO:0007669"/>
    <property type="project" value="InterPro"/>
</dbReference>
<name>A0A7R8YY32_HERIL</name>
<evidence type="ECO:0000256" key="10">
    <source>
        <dbReference type="ARBA" id="ARBA00037624"/>
    </source>
</evidence>
<accession>A0A7R8YY32</accession>
<dbReference type="Pfam" id="PF10408">
    <property type="entry name" value="Ufd2P_core"/>
    <property type="match status" value="1"/>
</dbReference>
<dbReference type="PROSITE" id="PS51698">
    <property type="entry name" value="U_BOX"/>
    <property type="match status" value="1"/>
</dbReference>
<dbReference type="EMBL" id="LR899013">
    <property type="protein sequence ID" value="CAD7089658.1"/>
    <property type="molecule type" value="Genomic_DNA"/>
</dbReference>
<feature type="compositionally biased region" description="Polar residues" evidence="12">
    <location>
        <begin position="29"/>
        <end position="41"/>
    </location>
</feature>
<dbReference type="InterPro" id="IPR019474">
    <property type="entry name" value="Ub_conjug_fac_E4_core"/>
</dbReference>
<organism evidence="14 15">
    <name type="scientific">Hermetia illucens</name>
    <name type="common">Black soldier fly</name>
    <dbReference type="NCBI Taxonomy" id="343691"/>
    <lineage>
        <taxon>Eukaryota</taxon>
        <taxon>Metazoa</taxon>
        <taxon>Ecdysozoa</taxon>
        <taxon>Arthropoda</taxon>
        <taxon>Hexapoda</taxon>
        <taxon>Insecta</taxon>
        <taxon>Pterygota</taxon>
        <taxon>Neoptera</taxon>
        <taxon>Endopterygota</taxon>
        <taxon>Diptera</taxon>
        <taxon>Brachycera</taxon>
        <taxon>Stratiomyomorpha</taxon>
        <taxon>Stratiomyidae</taxon>
        <taxon>Hermetiinae</taxon>
        <taxon>Hermetia</taxon>
    </lineage>
</organism>
<dbReference type="SUPFAM" id="SSF57850">
    <property type="entry name" value="RING/U-box"/>
    <property type="match status" value="1"/>
</dbReference>
<dbReference type="SMART" id="SM00504">
    <property type="entry name" value="Ubox"/>
    <property type="match status" value="1"/>
</dbReference>
<keyword evidence="6" id="KW-0963">Cytoplasm</keyword>
<evidence type="ECO:0000256" key="5">
    <source>
        <dbReference type="ARBA" id="ARBA00012483"/>
    </source>
</evidence>
<dbReference type="GO" id="GO:0034450">
    <property type="term" value="F:ubiquitin-ubiquitin ligase activity"/>
    <property type="evidence" value="ECO:0007669"/>
    <property type="project" value="InterPro"/>
</dbReference>
<comment type="pathway">
    <text evidence="3">Protein modification; protein ubiquitination.</text>
</comment>
<dbReference type="InterPro" id="IPR013083">
    <property type="entry name" value="Znf_RING/FYVE/PHD"/>
</dbReference>
<dbReference type="GO" id="GO:0000209">
    <property type="term" value="P:protein polyubiquitination"/>
    <property type="evidence" value="ECO:0007669"/>
    <property type="project" value="TreeGrafter"/>
</dbReference>
<evidence type="ECO:0000313" key="15">
    <source>
        <dbReference type="Proteomes" id="UP000594454"/>
    </source>
</evidence>
<evidence type="ECO:0000256" key="1">
    <source>
        <dbReference type="ARBA" id="ARBA00000900"/>
    </source>
</evidence>
<dbReference type="GO" id="GO:0005634">
    <property type="term" value="C:nucleus"/>
    <property type="evidence" value="ECO:0007669"/>
    <property type="project" value="TreeGrafter"/>
</dbReference>
<reference evidence="14 15" key="1">
    <citation type="submission" date="2020-11" db="EMBL/GenBank/DDBJ databases">
        <authorList>
            <person name="Wallbank WR R."/>
            <person name="Pardo Diaz C."/>
            <person name="Kozak K."/>
            <person name="Martin S."/>
            <person name="Jiggins C."/>
            <person name="Moest M."/>
            <person name="Warren A I."/>
            <person name="Generalovic N T."/>
            <person name="Byers J.R.P. K."/>
            <person name="Montejo-Kovacevich G."/>
            <person name="Yen C E."/>
        </authorList>
    </citation>
    <scope>NUCLEOTIDE SEQUENCE [LARGE SCALE GENOMIC DNA]</scope>
</reference>
<gene>
    <name evidence="14" type="ORF">HERILL_LOCUS12191</name>
</gene>
<evidence type="ECO:0000313" key="14">
    <source>
        <dbReference type="EMBL" id="CAD7089658.1"/>
    </source>
</evidence>
<proteinExistence type="inferred from homology"/>
<dbReference type="InParanoid" id="A0A7R8YY32"/>
<dbReference type="GO" id="GO:0005737">
    <property type="term" value="C:cytoplasm"/>
    <property type="evidence" value="ECO:0007669"/>
    <property type="project" value="UniProtKB-SubCell"/>
</dbReference>
<keyword evidence="15" id="KW-1185">Reference proteome</keyword>
<dbReference type="GO" id="GO:0000151">
    <property type="term" value="C:ubiquitin ligase complex"/>
    <property type="evidence" value="ECO:0007669"/>
    <property type="project" value="InterPro"/>
</dbReference>
<dbReference type="Gene3D" id="3.30.40.10">
    <property type="entry name" value="Zinc/RING finger domain, C3HC4 (zinc finger)"/>
    <property type="match status" value="1"/>
</dbReference>
<dbReference type="PANTHER" id="PTHR13931:SF16">
    <property type="entry name" value="UBIQUITIN CONJUGATION FACTOR E4 A"/>
    <property type="match status" value="1"/>
</dbReference>
<comment type="catalytic activity">
    <reaction evidence="1">
        <text>S-ubiquitinyl-[E2 ubiquitin-conjugating enzyme]-L-cysteine + [acceptor protein]-L-lysine = [E2 ubiquitin-conjugating enzyme]-L-cysteine + N(6)-ubiquitinyl-[acceptor protein]-L-lysine.</text>
        <dbReference type="EC" id="2.3.2.27"/>
    </reaction>
</comment>
<evidence type="ECO:0000256" key="8">
    <source>
        <dbReference type="ARBA" id="ARBA00022786"/>
    </source>
</evidence>
<evidence type="ECO:0000256" key="11">
    <source>
        <dbReference type="ARBA" id="ARBA00040077"/>
    </source>
</evidence>
<dbReference type="UniPathway" id="UPA00143"/>
<evidence type="ECO:0000256" key="3">
    <source>
        <dbReference type="ARBA" id="ARBA00004906"/>
    </source>
</evidence>
<evidence type="ECO:0000256" key="9">
    <source>
        <dbReference type="ARBA" id="ARBA00022990"/>
    </source>
</evidence>
<dbReference type="PANTHER" id="PTHR13931">
    <property type="entry name" value="UBIQUITINATION FACTOR E4"/>
    <property type="match status" value="1"/>
</dbReference>
<dbReference type="EC" id="2.3.2.27" evidence="5"/>
<evidence type="ECO:0000259" key="13">
    <source>
        <dbReference type="PROSITE" id="PS51698"/>
    </source>
</evidence>
<dbReference type="Pfam" id="PF04564">
    <property type="entry name" value="U-box"/>
    <property type="match status" value="1"/>
</dbReference>
<dbReference type="InterPro" id="IPR045132">
    <property type="entry name" value="UBE4"/>
</dbReference>
<dbReference type="AlphaFoldDB" id="A0A7R8YY32"/>
<dbReference type="Proteomes" id="UP000594454">
    <property type="component" value="Chromosome 5"/>
</dbReference>
<dbReference type="GO" id="GO:0036503">
    <property type="term" value="P:ERAD pathway"/>
    <property type="evidence" value="ECO:0007669"/>
    <property type="project" value="InterPro"/>
</dbReference>
<evidence type="ECO:0000256" key="7">
    <source>
        <dbReference type="ARBA" id="ARBA00022679"/>
    </source>
</evidence>
<sequence length="1013" mass="115996">MSEKKGDENPFAGLFDQGSEVSTHGAASDTRSNSRCSSNEGNLEQKINSLIEKVFLITLNKKGNAKRQLVLMEEITNQSERDCIDLTLLEQALFERLLLPNPKDFLIPSDRMDETTHLVTETKAITYLYRAFEENEKDLSEHFDPDLAEAYKKVRELIILNASTAMKQPELFEGQSLSFQWLGILQECHLDVNYRREFLYAVTKDLFADDAKSALGYLKIIFYPMFSEILKTVRNANMITLEKWVIPILFLFVSDKSTPQLGELVLDFSTPNPDSEGVRYAETLFGELLSLSILPKKQNGRYEFYENPVDLLNATLNASLWDYFKNHLNAMYGIFKALLVLDTSVKNKTLSWIGNCLHANLPRGQIWNTHNLAALGAFTNASDAFMIGFCGILLRLCVPLLKPSFKVMLVDPTYCAVDEASRLSKNVHMKKASEETCLLPTNESETRVTATTYNFITEIFFMTHKAIDLSYRVCIEKYFRMSREMHRLQGALQDAMSQGQTEVAQNMTQILTTQTQQFMCLKSTLTEPHTDGLLLNYYEATAIWLTEISSKSAEVCEQLSSSGNFAPKERLDLPLPLPPYLPVYLKSIPEYILENVIGYLTVMRHFGPQALELDTDAQSAIFRMILIFMGCVERVRNPHLRARLAEGLECFVPKEDNFRSPLKTNLFLRHQDRLQIVPNLLNVFVSIEMTGQSVQFEQKFNYRRPMYSIMEFLWDLDEQKKCFKHLAIEAQKNIEAVDPPIFLRFVNLLINDAIFLLDESLSNLQQIRTLQSAQDSGEWNSLPSGERQQNIANLQHLGMMARFDNILGRDTINILKLITTTIKEIFCHVSMVDRVAAMLNYFLLNLVGPKKGNFKVKDKKEFEFDPAHTVMDICRIYVNLSESDEFCLAVSQDGRSYSDELFDYAEQVLARIGGGQLIAEINELSMKIKRIEQQHRQDQEALADAPDISRVTVDRSTIARHLLSDQTDPFNRSPLTMDQIKPNVELRKEIGIWMEKKRKEYGEKQLQSENSSE</sequence>
<comment type="similarity">
    <text evidence="4">Belongs to the ubiquitin conjugation factor E4 family.</text>
</comment>